<dbReference type="OrthoDB" id="9773938at2"/>
<proteinExistence type="predicted"/>
<dbReference type="STRING" id="192904.SAMN04488514_101924"/>
<evidence type="ECO:0000313" key="2">
    <source>
        <dbReference type="Proteomes" id="UP000199440"/>
    </source>
</evidence>
<gene>
    <name evidence="1" type="ORF">SAMN04488514_101924</name>
</gene>
<dbReference type="InterPro" id="IPR011964">
    <property type="entry name" value="YVTN_b-propeller_repeat"/>
</dbReference>
<evidence type="ECO:0000313" key="1">
    <source>
        <dbReference type="EMBL" id="SDL47040.1"/>
    </source>
</evidence>
<dbReference type="NCBIfam" id="TIGR02276">
    <property type="entry name" value="beta_rpt_yvtn"/>
    <property type="match status" value="1"/>
</dbReference>
<name>A0A1G9KAU0_9FLAO</name>
<dbReference type="PANTHER" id="PTHR47197">
    <property type="entry name" value="PROTEIN NIRF"/>
    <property type="match status" value="1"/>
</dbReference>
<reference evidence="1 2" key="1">
    <citation type="submission" date="2016-10" db="EMBL/GenBank/DDBJ databases">
        <authorList>
            <person name="de Groot N.N."/>
        </authorList>
    </citation>
    <scope>NUCLEOTIDE SEQUENCE [LARGE SCALE GENOMIC DNA]</scope>
    <source>
        <strain evidence="1 2">DSM 19886</strain>
    </source>
</reference>
<dbReference type="AlphaFoldDB" id="A0A1G9KAU0"/>
<dbReference type="PANTHER" id="PTHR47197:SF3">
    <property type="entry name" value="DIHYDRO-HEME D1 DEHYDROGENASE"/>
    <property type="match status" value="1"/>
</dbReference>
<protein>
    <submittedName>
        <fullName evidence="1">40-residue YVTN family beta-propeller repeat-containing protein</fullName>
    </submittedName>
</protein>
<sequence length="351" mass="37948">MNTRNVCIWALAIGILTSCDNDDDEVIDLPEGDYEKGIYVTNEGPFNNGSGTVSFISEDFTNVEHAIFSKVNNEDLGNIVQSMSFDNDLAYIVANVSNKINIVDRDTFEKQAEITEGLNNPRYFVAIDGTGYVSNWGDTADESDDFIAVVDLTSNTVISSISVPLGPERLLVNGNTLYVTNSGAFSTNNQISVIDASTNSVTTTITVGDMPNSMQFDNAGNLWVLASGNPGYLGETGGALSKINTATNEVVNFDFETTQHPGSLGIDEGIFYYQMGGAVYKMDPSDDTLPTEEYISGLSFYNMTLNEGKLYGTDAKDYASNGTLSIYDITTKDSMTTLTMGIIPGGVYFNE</sequence>
<dbReference type="Gene3D" id="2.130.10.10">
    <property type="entry name" value="YVTN repeat-like/Quinoprotein amine dehydrogenase"/>
    <property type="match status" value="1"/>
</dbReference>
<organism evidence="1 2">
    <name type="scientific">Kriegella aquimaris</name>
    <dbReference type="NCBI Taxonomy" id="192904"/>
    <lineage>
        <taxon>Bacteria</taxon>
        <taxon>Pseudomonadati</taxon>
        <taxon>Bacteroidota</taxon>
        <taxon>Flavobacteriia</taxon>
        <taxon>Flavobacteriales</taxon>
        <taxon>Flavobacteriaceae</taxon>
        <taxon>Kriegella</taxon>
    </lineage>
</organism>
<dbReference type="InterPro" id="IPR011044">
    <property type="entry name" value="Quino_amine_DH_bsu"/>
</dbReference>
<dbReference type="InterPro" id="IPR031815">
    <property type="entry name" value="DUF5074"/>
</dbReference>
<dbReference type="RefSeq" id="WP_089885736.1">
    <property type="nucleotide sequence ID" value="NZ_FNGV01000001.1"/>
</dbReference>
<dbReference type="PROSITE" id="PS51257">
    <property type="entry name" value="PROKAR_LIPOPROTEIN"/>
    <property type="match status" value="1"/>
</dbReference>
<dbReference type="SUPFAM" id="SSF50969">
    <property type="entry name" value="YVTN repeat-like/Quinoprotein amine dehydrogenase"/>
    <property type="match status" value="1"/>
</dbReference>
<dbReference type="Proteomes" id="UP000199440">
    <property type="component" value="Unassembled WGS sequence"/>
</dbReference>
<dbReference type="Pfam" id="PF16819">
    <property type="entry name" value="DUF5074"/>
    <property type="match status" value="1"/>
</dbReference>
<dbReference type="EMBL" id="FNGV01000001">
    <property type="protein sequence ID" value="SDL47040.1"/>
    <property type="molecule type" value="Genomic_DNA"/>
</dbReference>
<dbReference type="InterPro" id="IPR015943">
    <property type="entry name" value="WD40/YVTN_repeat-like_dom_sf"/>
</dbReference>
<accession>A0A1G9KAU0</accession>
<dbReference type="InterPro" id="IPR051200">
    <property type="entry name" value="Host-pathogen_enzymatic-act"/>
</dbReference>
<keyword evidence="2" id="KW-1185">Reference proteome</keyword>